<feature type="transmembrane region" description="Helical" evidence="20">
    <location>
        <begin position="39"/>
        <end position="59"/>
    </location>
</feature>
<feature type="transmembrane region" description="Helical" evidence="20">
    <location>
        <begin position="622"/>
        <end position="644"/>
    </location>
</feature>
<evidence type="ECO:0000313" key="23">
    <source>
        <dbReference type="Proteomes" id="UP001443914"/>
    </source>
</evidence>
<keyword evidence="13" id="KW-0862">Zinc</keyword>
<keyword evidence="9 20" id="KW-0812">Transmembrane</keyword>
<dbReference type="Pfam" id="PF04389">
    <property type="entry name" value="Peptidase_M28"/>
    <property type="match status" value="1"/>
</dbReference>
<dbReference type="InterPro" id="IPR007484">
    <property type="entry name" value="Peptidase_M28"/>
</dbReference>
<comment type="caution">
    <text evidence="22">The sequence shown here is derived from an EMBL/GenBank/DDBJ whole genome shotgun (WGS) entry which is preliminary data.</text>
</comment>
<keyword evidence="7" id="KW-0926">Vacuole</keyword>
<evidence type="ECO:0000256" key="7">
    <source>
        <dbReference type="ARBA" id="ARBA00022554"/>
    </source>
</evidence>
<evidence type="ECO:0000256" key="16">
    <source>
        <dbReference type="ARBA" id="ARBA00023136"/>
    </source>
</evidence>
<dbReference type="GO" id="GO:0046872">
    <property type="term" value="F:metal ion binding"/>
    <property type="evidence" value="ECO:0007669"/>
    <property type="project" value="UniProtKB-KW"/>
</dbReference>
<gene>
    <name evidence="22" type="ORF">RND81_08G168500</name>
</gene>
<dbReference type="AlphaFoldDB" id="A0AAW1J8Z5"/>
<evidence type="ECO:0000256" key="17">
    <source>
        <dbReference type="ARBA" id="ARBA00023180"/>
    </source>
</evidence>
<evidence type="ECO:0000256" key="19">
    <source>
        <dbReference type="SAM" id="MobiDB-lite"/>
    </source>
</evidence>
<dbReference type="CDD" id="cd03875">
    <property type="entry name" value="M28_Fxna_like"/>
    <property type="match status" value="1"/>
</dbReference>
<keyword evidence="16 20" id="KW-0472">Membrane</keyword>
<comment type="cofactor">
    <cofactor evidence="1">
        <name>Zn(2+)</name>
        <dbReference type="ChEBI" id="CHEBI:29105"/>
    </cofactor>
</comment>
<reference evidence="22" key="1">
    <citation type="submission" date="2024-03" db="EMBL/GenBank/DDBJ databases">
        <title>WGS assembly of Saponaria officinalis var. Norfolk2.</title>
        <authorList>
            <person name="Jenkins J."/>
            <person name="Shu S."/>
            <person name="Grimwood J."/>
            <person name="Barry K."/>
            <person name="Goodstein D."/>
            <person name="Schmutz J."/>
            <person name="Leebens-Mack J."/>
            <person name="Osbourn A."/>
        </authorList>
    </citation>
    <scope>NUCLEOTIDE SEQUENCE [LARGE SCALE GENOMIC DNA]</scope>
    <source>
        <strain evidence="22">JIC</strain>
    </source>
</reference>
<evidence type="ECO:0000256" key="13">
    <source>
        <dbReference type="ARBA" id="ARBA00022833"/>
    </source>
</evidence>
<feature type="compositionally biased region" description="Polar residues" evidence="19">
    <location>
        <begin position="1"/>
        <end position="12"/>
    </location>
</feature>
<feature type="transmembrane region" description="Helical" evidence="20">
    <location>
        <begin position="468"/>
        <end position="493"/>
    </location>
</feature>
<keyword evidence="10" id="KW-0479">Metal-binding</keyword>
<evidence type="ECO:0000256" key="1">
    <source>
        <dbReference type="ARBA" id="ARBA00001947"/>
    </source>
</evidence>
<keyword evidence="15" id="KW-0482">Metalloprotease</keyword>
<feature type="transmembrane region" description="Helical" evidence="20">
    <location>
        <begin position="581"/>
        <end position="610"/>
    </location>
</feature>
<feature type="transmembrane region" description="Helical" evidence="20">
    <location>
        <begin position="410"/>
        <end position="429"/>
    </location>
</feature>
<evidence type="ECO:0000256" key="10">
    <source>
        <dbReference type="ARBA" id="ARBA00022723"/>
    </source>
</evidence>
<keyword evidence="23" id="KW-1185">Reference proteome</keyword>
<dbReference type="InterPro" id="IPR045175">
    <property type="entry name" value="M28_fam"/>
</dbReference>
<feature type="domain" description="Peptidase M28" evidence="21">
    <location>
        <begin position="169"/>
        <end position="353"/>
    </location>
</feature>
<dbReference type="Gene3D" id="3.40.630.10">
    <property type="entry name" value="Zn peptidases"/>
    <property type="match status" value="1"/>
</dbReference>
<dbReference type="GO" id="GO:0005789">
    <property type="term" value="C:endoplasmic reticulum membrane"/>
    <property type="evidence" value="ECO:0007669"/>
    <property type="project" value="UniProtKB-SubCell"/>
</dbReference>
<evidence type="ECO:0000256" key="9">
    <source>
        <dbReference type="ARBA" id="ARBA00022692"/>
    </source>
</evidence>
<evidence type="ECO:0000256" key="3">
    <source>
        <dbReference type="ARBA" id="ARBA00004128"/>
    </source>
</evidence>
<organism evidence="22 23">
    <name type="scientific">Saponaria officinalis</name>
    <name type="common">Common soapwort</name>
    <name type="synonym">Lychnis saponaria</name>
    <dbReference type="NCBI Taxonomy" id="3572"/>
    <lineage>
        <taxon>Eukaryota</taxon>
        <taxon>Viridiplantae</taxon>
        <taxon>Streptophyta</taxon>
        <taxon>Embryophyta</taxon>
        <taxon>Tracheophyta</taxon>
        <taxon>Spermatophyta</taxon>
        <taxon>Magnoliopsida</taxon>
        <taxon>eudicotyledons</taxon>
        <taxon>Gunneridae</taxon>
        <taxon>Pentapetalae</taxon>
        <taxon>Caryophyllales</taxon>
        <taxon>Caryophyllaceae</taxon>
        <taxon>Caryophylleae</taxon>
        <taxon>Saponaria</taxon>
    </lineage>
</organism>
<dbReference type="FunFam" id="3.40.630.10:FF:000008">
    <property type="entry name" value="Endoplasmic reticulum metallopeptidase 1"/>
    <property type="match status" value="1"/>
</dbReference>
<evidence type="ECO:0000256" key="14">
    <source>
        <dbReference type="ARBA" id="ARBA00022989"/>
    </source>
</evidence>
<evidence type="ECO:0000256" key="4">
    <source>
        <dbReference type="ARBA" id="ARBA00004477"/>
    </source>
</evidence>
<comment type="similarity">
    <text evidence="5">Belongs to the peptidase M28 family.</text>
</comment>
<comment type="subcellular location">
    <subcellularLocation>
        <location evidence="4">Endoplasmic reticulum membrane</location>
        <topology evidence="4">Multi-pass membrane protein</topology>
    </subcellularLocation>
    <subcellularLocation>
        <location evidence="3">Vacuole membrane</location>
        <topology evidence="3">Multi-pass membrane protein</topology>
    </subcellularLocation>
</comment>
<evidence type="ECO:0000256" key="15">
    <source>
        <dbReference type="ARBA" id="ARBA00023049"/>
    </source>
</evidence>
<evidence type="ECO:0000256" key="18">
    <source>
        <dbReference type="ARBA" id="ARBA00031512"/>
    </source>
</evidence>
<dbReference type="PANTHER" id="PTHR12147">
    <property type="entry name" value="METALLOPEPTIDASE M28 FAMILY MEMBER"/>
    <property type="match status" value="1"/>
</dbReference>
<sequence>MRQRSKNPQNPSKIDDEIGDSSNLSNEVEFRVQNPRRSAYVMLALIGLVMYSSWTVYYYQYEVLPVPLTSEQAGKRGFSEFEAMEHVKSLAGFGPHPVGSAALDRALQYVFVAAEKIKNTSHWEVDVDVEEFHVKDGANRLLSGLFTGKTHVYADLDHILLRITPKFAAAAKDNSILVSSHIDSVFSTGGAGDCSSCVAVMLELARGVSHWAHSFKSSVIFLFNIGEEDGLNGAHSFITQHPWSETVRIAIDLEAMGIGGKSSIFQTGAHPWAMEKFAAAAKYPSGNVVAQDLFSSGLIKSATDFQIYKDVAGLSGLDFAYSDNTAVYHTKNDKVELLKPGSLQHLGENMLAFLLDAASSPDLANGKTHEGVDHTGHDSAIYFDILGAYMVVYRQHFANMLHNSVLMQSLLIWIMSLLMGGYTATLSLALSCLSVILMWILSLGFSVLVAFILPVMSSAAVPYLSNPWLVIGLFGFPSLLGAFTGQHLGFILLQKYLTHTYAKEKKTSLPSSQAYLAMLDAERWLFKAGIMQWLIILTLSQYYKAGSAYIPLVWLITPSFAYGLLEATLSPLRLPKPLKIATLLIALSVPIVVSAGAIVRLIGVLIGTAVRFDRNPGGTPEWLGNVIIAVVVAAVVCLTMVYLLSYLHLSGAKRPVILVSCVLFGLSLAAIRSNTVPSYTEDTARAVNVVHVVDAMERHGKVKDYTSYLSLFSFTPGNLDREVQEIKESLQCDRQKTIDFVTFSVQYGCWTNDDAESGWNPSEIPSLEIKRDTKIDERVTEVSMDTKFSTRWSLAVNTDLISEFEFRVSGEQETLVPFGELSSVGGWHVIQFSGGKNAPKKFVLTLVWLKNATQSSVQAGEDKEKYVVKLRTDIDRVTPTADRVLKKLPSWCSLFGKSTSPFNLAFLSAIPIEF</sequence>
<proteinExistence type="inferred from homology"/>
<evidence type="ECO:0000313" key="22">
    <source>
        <dbReference type="EMBL" id="KAK9699343.1"/>
    </source>
</evidence>
<dbReference type="PANTHER" id="PTHR12147:SF58">
    <property type="entry name" value="VACUOLAR MEMBRANE PROTEASE"/>
    <property type="match status" value="1"/>
</dbReference>
<evidence type="ECO:0000256" key="8">
    <source>
        <dbReference type="ARBA" id="ARBA00022670"/>
    </source>
</evidence>
<evidence type="ECO:0000256" key="2">
    <source>
        <dbReference type="ARBA" id="ARBA00003273"/>
    </source>
</evidence>
<keyword evidence="11" id="KW-0378">Hydrolase</keyword>
<dbReference type="GO" id="GO:0008235">
    <property type="term" value="F:metalloexopeptidase activity"/>
    <property type="evidence" value="ECO:0007669"/>
    <property type="project" value="InterPro"/>
</dbReference>
<name>A0AAW1J8Z5_SAPOF</name>
<evidence type="ECO:0000259" key="21">
    <source>
        <dbReference type="Pfam" id="PF04389"/>
    </source>
</evidence>
<feature type="transmembrane region" description="Helical" evidence="20">
    <location>
        <begin position="656"/>
        <end position="673"/>
    </location>
</feature>
<comment type="function">
    <text evidence="2">May be involved in vacuolar sorting and osmoregulation.</text>
</comment>
<evidence type="ECO:0000256" key="5">
    <source>
        <dbReference type="ARBA" id="ARBA00010918"/>
    </source>
</evidence>
<feature type="transmembrane region" description="Helical" evidence="20">
    <location>
        <begin position="436"/>
        <end position="456"/>
    </location>
</feature>
<dbReference type="InterPro" id="IPR048024">
    <property type="entry name" value="Fxna-like_M28_dom"/>
</dbReference>
<keyword evidence="14 20" id="KW-1133">Transmembrane helix</keyword>
<keyword evidence="17" id="KW-0325">Glycoprotein</keyword>
<evidence type="ECO:0000256" key="11">
    <source>
        <dbReference type="ARBA" id="ARBA00022801"/>
    </source>
</evidence>
<feature type="transmembrane region" description="Helical" evidence="20">
    <location>
        <begin position="549"/>
        <end position="569"/>
    </location>
</feature>
<dbReference type="GO" id="GO:0006508">
    <property type="term" value="P:proteolysis"/>
    <property type="evidence" value="ECO:0007669"/>
    <property type="project" value="UniProtKB-KW"/>
</dbReference>
<protein>
    <recommendedName>
        <fullName evidence="6">Vacuolar membrane protease</fullName>
    </recommendedName>
    <alternativeName>
        <fullName evidence="18">FXNA-related family protease 1</fullName>
    </alternativeName>
</protein>
<evidence type="ECO:0000256" key="20">
    <source>
        <dbReference type="SAM" id="Phobius"/>
    </source>
</evidence>
<dbReference type="EMBL" id="JBDFQZ010000008">
    <property type="protein sequence ID" value="KAK9699343.1"/>
    <property type="molecule type" value="Genomic_DNA"/>
</dbReference>
<dbReference type="GO" id="GO:0005774">
    <property type="term" value="C:vacuolar membrane"/>
    <property type="evidence" value="ECO:0007669"/>
    <property type="project" value="UniProtKB-SubCell"/>
</dbReference>
<dbReference type="Proteomes" id="UP001443914">
    <property type="component" value="Unassembled WGS sequence"/>
</dbReference>
<dbReference type="SUPFAM" id="SSF53187">
    <property type="entry name" value="Zn-dependent exopeptidases"/>
    <property type="match status" value="1"/>
</dbReference>
<evidence type="ECO:0000256" key="12">
    <source>
        <dbReference type="ARBA" id="ARBA00022824"/>
    </source>
</evidence>
<accession>A0AAW1J8Z5</accession>
<feature type="region of interest" description="Disordered" evidence="19">
    <location>
        <begin position="1"/>
        <end position="21"/>
    </location>
</feature>
<keyword evidence="12" id="KW-0256">Endoplasmic reticulum</keyword>
<evidence type="ECO:0000256" key="6">
    <source>
        <dbReference type="ARBA" id="ARBA00017435"/>
    </source>
</evidence>
<keyword evidence="8" id="KW-0645">Protease</keyword>